<feature type="transmembrane region" description="Helical" evidence="1">
    <location>
        <begin position="78"/>
        <end position="102"/>
    </location>
</feature>
<keyword evidence="1" id="KW-1133">Transmembrane helix</keyword>
<feature type="transmembrane region" description="Helical" evidence="1">
    <location>
        <begin position="381"/>
        <end position="403"/>
    </location>
</feature>
<evidence type="ECO:0000256" key="1">
    <source>
        <dbReference type="SAM" id="Phobius"/>
    </source>
</evidence>
<feature type="transmembrane region" description="Helical" evidence="1">
    <location>
        <begin position="53"/>
        <end position="72"/>
    </location>
</feature>
<dbReference type="AlphaFoldDB" id="A0A1F7RWK8"/>
<organism evidence="2 3">
    <name type="scientific">Candidatus Schekmanbacteria bacterium RBG_13_48_7</name>
    <dbReference type="NCBI Taxonomy" id="1817878"/>
    <lineage>
        <taxon>Bacteria</taxon>
        <taxon>Candidatus Schekmaniibacteriota</taxon>
    </lineage>
</organism>
<reference evidence="2 3" key="1">
    <citation type="journal article" date="2016" name="Nat. Commun.">
        <title>Thousands of microbial genomes shed light on interconnected biogeochemical processes in an aquifer system.</title>
        <authorList>
            <person name="Anantharaman K."/>
            <person name="Brown C.T."/>
            <person name="Hug L.A."/>
            <person name="Sharon I."/>
            <person name="Castelle C.J."/>
            <person name="Probst A.J."/>
            <person name="Thomas B.C."/>
            <person name="Singh A."/>
            <person name="Wilkins M.J."/>
            <person name="Karaoz U."/>
            <person name="Brodie E.L."/>
            <person name="Williams K.H."/>
            <person name="Hubbard S.S."/>
            <person name="Banfield J.F."/>
        </authorList>
    </citation>
    <scope>NUCLEOTIDE SEQUENCE [LARGE SCALE GENOMIC DNA]</scope>
</reference>
<dbReference type="Proteomes" id="UP000179266">
    <property type="component" value="Unassembled WGS sequence"/>
</dbReference>
<feature type="transmembrane region" description="Helical" evidence="1">
    <location>
        <begin position="351"/>
        <end position="369"/>
    </location>
</feature>
<sequence length="536" mass="63014">MTFPAILHMGNTVNNPGDPLYYSWLMSWEIHSLLTYPSSFFDGNIFYPLKKTVAFSDHMFGSTLIFAVPYLILKNPVFAYNVVFLLTFFLSGYGMYLLVYRYTENLEPALTAGFIYGFASYRFSHIGHLTLLSIQWFPFCLYYAEKYCDTTRKKYFYLYSLFFLLQVLSSWYTGIFIAMTMGFFWMWKLIKNQSKRLNILKILVPGKLIIFIVLIPFMMPYLEVSKSLQMQRSLQETFLYSADVTDYFFTSPQNLLYGNFSSLYHNVPNISEHALFPGLTVIVLFFISWFLTAKKYSSLRNFYLLLGISAFILSFGPRLKLFGYDTGIPLPYLFIYKICPVLKGIRATTRFMTVILISLSVVPALWLQTFQNRIHRGYRRFIFYFIIIILIGLENIHIPLWTYPVQMDPYDSYKYLAHDPLPGPVLEIPAGFFENDTHNFFINTRYMLSSTIHWRPLLNGYGSFHPPHFLEMTRILHRLDPSEMTEFLASNTNTFILVHTDLLSEEESKRILGFFDSSERVEFTRQFGKDYLYKTY</sequence>
<keyword evidence="1" id="KW-0472">Membrane</keyword>
<feature type="transmembrane region" description="Helical" evidence="1">
    <location>
        <begin position="303"/>
        <end position="324"/>
    </location>
</feature>
<feature type="transmembrane region" description="Helical" evidence="1">
    <location>
        <begin position="123"/>
        <end position="144"/>
    </location>
</feature>
<evidence type="ECO:0000313" key="3">
    <source>
        <dbReference type="Proteomes" id="UP000179266"/>
    </source>
</evidence>
<feature type="transmembrane region" description="Helical" evidence="1">
    <location>
        <begin position="156"/>
        <end position="187"/>
    </location>
</feature>
<keyword evidence="1" id="KW-0812">Transmembrane</keyword>
<evidence type="ECO:0000313" key="2">
    <source>
        <dbReference type="EMBL" id="OGL45237.1"/>
    </source>
</evidence>
<name>A0A1F7RWK8_9BACT</name>
<feature type="transmembrane region" description="Helical" evidence="1">
    <location>
        <begin position="199"/>
        <end position="222"/>
    </location>
</feature>
<proteinExistence type="predicted"/>
<gene>
    <name evidence="2" type="ORF">A2161_06970</name>
</gene>
<dbReference type="EMBL" id="MGDD01000188">
    <property type="protein sequence ID" value="OGL45237.1"/>
    <property type="molecule type" value="Genomic_DNA"/>
</dbReference>
<comment type="caution">
    <text evidence="2">The sequence shown here is derived from an EMBL/GenBank/DDBJ whole genome shotgun (WGS) entry which is preliminary data.</text>
</comment>
<accession>A0A1F7RWK8</accession>
<protein>
    <recommendedName>
        <fullName evidence="4">Glycosyltransferase RgtA/B/C/D-like domain-containing protein</fullName>
    </recommendedName>
</protein>
<feature type="transmembrane region" description="Helical" evidence="1">
    <location>
        <begin position="274"/>
        <end position="291"/>
    </location>
</feature>
<evidence type="ECO:0008006" key="4">
    <source>
        <dbReference type="Google" id="ProtNLM"/>
    </source>
</evidence>